<dbReference type="RefSeq" id="WP_168918208.1">
    <property type="nucleotide sequence ID" value="NZ_CP050804.1"/>
</dbReference>
<dbReference type="GO" id="GO:0009055">
    <property type="term" value="F:electron transfer activity"/>
    <property type="evidence" value="ECO:0007669"/>
    <property type="project" value="InterPro"/>
</dbReference>
<dbReference type="InterPro" id="IPR012255">
    <property type="entry name" value="ETF_b"/>
</dbReference>
<accession>A0A6H2EMI6</accession>
<dbReference type="InterPro" id="IPR014730">
    <property type="entry name" value="ETF_a/b_N"/>
</dbReference>
<dbReference type="PANTHER" id="PTHR21294">
    <property type="entry name" value="ELECTRON TRANSFER FLAVOPROTEIN BETA-SUBUNIT"/>
    <property type="match status" value="1"/>
</dbReference>
<protein>
    <recommendedName>
        <fullName evidence="4">Electron transfer flavoprotein small subunit</fullName>
    </recommendedName>
</protein>
<name>A0A6H2EMI6_9ACTO</name>
<evidence type="ECO:0000313" key="6">
    <source>
        <dbReference type="EMBL" id="QJC22281.1"/>
    </source>
</evidence>
<dbReference type="InterPro" id="IPR014729">
    <property type="entry name" value="Rossmann-like_a/b/a_fold"/>
</dbReference>
<dbReference type="PANTHER" id="PTHR21294:SF17">
    <property type="entry name" value="PROTEIN FIXA"/>
    <property type="match status" value="1"/>
</dbReference>
<evidence type="ECO:0000256" key="3">
    <source>
        <dbReference type="ARBA" id="ARBA00025649"/>
    </source>
</evidence>
<sequence length="253" mass="26553">MSIVVAYKYAANPQDAVVNSHGEVDWSRAKASVSEYDSVAITLARKIADADSQEVVGISVGGADVAGSMAKKNALSKGLDRALVVADDGAREWSATTVASVLAELVKKVADAELVITGDSSLDNGARIVSGLIGGFLGWPVFQEVISIEKSANGYVVQQQSSQGVRTIEVEGPLVVATTSDAVAVKVPSMKDILAAGKKKLDTVETDDLSLAHPQLRSIEFVKPPVQERKKMIFAGDNAVEEFVAALKSDGIL</sequence>
<reference evidence="6 7" key="1">
    <citation type="submission" date="2020-03" db="EMBL/GenBank/DDBJ databases">
        <title>Complete genome of Arcanobacterium buesumensis sp. nov. strain 2701.</title>
        <authorList>
            <person name="Borowiak M."/>
            <person name="Alssahen M."/>
            <person name="Laemmler C."/>
            <person name="Malorny B."/>
            <person name="Hassan A."/>
            <person name="Prenger-Berninghoff E."/>
            <person name="Ploetz M."/>
            <person name="Abdulmawjood A."/>
        </authorList>
    </citation>
    <scope>NUCLEOTIDE SEQUENCE [LARGE SCALE GENOMIC DNA]</scope>
    <source>
        <strain evidence="6 7">2701</strain>
    </source>
</reference>
<feature type="domain" description="Electron transfer flavoprotein alpha/beta-subunit N-terminal" evidence="5">
    <location>
        <begin position="21"/>
        <end position="213"/>
    </location>
</feature>
<dbReference type="Gene3D" id="3.40.50.620">
    <property type="entry name" value="HUPs"/>
    <property type="match status" value="1"/>
</dbReference>
<dbReference type="EMBL" id="CP050804">
    <property type="protein sequence ID" value="QJC22281.1"/>
    <property type="molecule type" value="Genomic_DNA"/>
</dbReference>
<evidence type="ECO:0000313" key="7">
    <source>
        <dbReference type="Proteomes" id="UP000502298"/>
    </source>
</evidence>
<proteinExistence type="predicted"/>
<comment type="cofactor">
    <cofactor evidence="1">
        <name>FAD</name>
        <dbReference type="ChEBI" id="CHEBI:57692"/>
    </cofactor>
</comment>
<evidence type="ECO:0000256" key="1">
    <source>
        <dbReference type="ARBA" id="ARBA00001974"/>
    </source>
</evidence>
<evidence type="ECO:0000259" key="5">
    <source>
        <dbReference type="SMART" id="SM00893"/>
    </source>
</evidence>
<dbReference type="KEGG" id="arca:HC352_07005"/>
<comment type="function">
    <text evidence="3">The electron transfer flavoprotein serves as a specific electron acceptor for other dehydrogenases. It transfers the electrons to the main respiratory chain via ETF-ubiquinone oxidoreductase (ETF dehydrogenase).</text>
</comment>
<evidence type="ECO:0000256" key="4">
    <source>
        <dbReference type="ARBA" id="ARBA00042002"/>
    </source>
</evidence>
<evidence type="ECO:0000256" key="2">
    <source>
        <dbReference type="ARBA" id="ARBA00011355"/>
    </source>
</evidence>
<gene>
    <name evidence="6" type="ORF">HC352_07005</name>
</gene>
<keyword evidence="7" id="KW-1185">Reference proteome</keyword>
<comment type="subunit">
    <text evidence="2">Heterodimer of an alpha and a beta subunit.</text>
</comment>
<organism evidence="6 7">
    <name type="scientific">Arcanobacterium buesumense</name>
    <dbReference type="NCBI Taxonomy" id="2722751"/>
    <lineage>
        <taxon>Bacteria</taxon>
        <taxon>Bacillati</taxon>
        <taxon>Actinomycetota</taxon>
        <taxon>Actinomycetes</taxon>
        <taxon>Actinomycetales</taxon>
        <taxon>Actinomycetaceae</taxon>
        <taxon>Arcanobacterium</taxon>
    </lineage>
</organism>
<dbReference type="SMART" id="SM00893">
    <property type="entry name" value="ETF"/>
    <property type="match status" value="1"/>
</dbReference>
<dbReference type="AlphaFoldDB" id="A0A6H2EMI6"/>
<dbReference type="Pfam" id="PF01012">
    <property type="entry name" value="ETF"/>
    <property type="match status" value="1"/>
</dbReference>
<dbReference type="Proteomes" id="UP000502298">
    <property type="component" value="Chromosome"/>
</dbReference>
<dbReference type="SUPFAM" id="SSF52402">
    <property type="entry name" value="Adenine nucleotide alpha hydrolases-like"/>
    <property type="match status" value="1"/>
</dbReference>